<dbReference type="InterPro" id="IPR018060">
    <property type="entry name" value="HTH_AraC"/>
</dbReference>
<sequence>MNMLDVPMSTDAERRRALSRPAVFREPGALLYAGNCSDLFDASLAGKVTLNAWTRRSYPGRDLGEALPQVLSVGGWDAVAPQDWGLKLHCNEGVKIAYLKRGSLTLTLDGQKHELQAGDMFVVRPWQLHAFGDPHVVASHIIWVLFDVGVRRPHEQWYWPDWLAWSDRDRQRLTLLLSRNEQPSYRAGRDVARSFSEIDEIVSTGDIEGEETRLRLTISMMLLSFMNQLKTQGTGLDAALTSSLRTVRIFIARLEHALDEDWTLENMAAECSLSRTQFSQHCLAITNMTPVRYLQSIRLEAAKRKLASRSGTVTEIAHECGFSSSQYFATCYKRRFGIAPMETAHQPYTAVA</sequence>
<reference evidence="6" key="1">
    <citation type="journal article" date="2019" name="Int. J. Syst. Evol. Microbiol.">
        <title>The Global Catalogue of Microorganisms (GCM) 10K type strain sequencing project: providing services to taxonomists for standard genome sequencing and annotation.</title>
        <authorList>
            <consortium name="The Broad Institute Genomics Platform"/>
            <consortium name="The Broad Institute Genome Sequencing Center for Infectious Disease"/>
            <person name="Wu L."/>
            <person name="Ma J."/>
        </authorList>
    </citation>
    <scope>NUCLEOTIDE SEQUENCE [LARGE SCALE GENOMIC DNA]</scope>
    <source>
        <strain evidence="6">NBRC 112416</strain>
    </source>
</reference>
<dbReference type="SMART" id="SM00342">
    <property type="entry name" value="HTH_ARAC"/>
    <property type="match status" value="1"/>
</dbReference>
<evidence type="ECO:0000256" key="3">
    <source>
        <dbReference type="ARBA" id="ARBA00023163"/>
    </source>
</evidence>
<dbReference type="InterPro" id="IPR037923">
    <property type="entry name" value="HTH-like"/>
</dbReference>
<dbReference type="PANTHER" id="PTHR43280">
    <property type="entry name" value="ARAC-FAMILY TRANSCRIPTIONAL REGULATOR"/>
    <property type="match status" value="1"/>
</dbReference>
<evidence type="ECO:0000256" key="1">
    <source>
        <dbReference type="ARBA" id="ARBA00023015"/>
    </source>
</evidence>
<proteinExistence type="predicted"/>
<dbReference type="PROSITE" id="PS01124">
    <property type="entry name" value="HTH_ARAC_FAMILY_2"/>
    <property type="match status" value="1"/>
</dbReference>
<dbReference type="InterPro" id="IPR009057">
    <property type="entry name" value="Homeodomain-like_sf"/>
</dbReference>
<dbReference type="Gene3D" id="1.10.10.60">
    <property type="entry name" value="Homeodomain-like"/>
    <property type="match status" value="2"/>
</dbReference>
<dbReference type="InterPro" id="IPR018062">
    <property type="entry name" value="HTH_AraC-typ_CS"/>
</dbReference>
<gene>
    <name evidence="5" type="ORF">GCM10010862_09390</name>
</gene>
<evidence type="ECO:0000259" key="4">
    <source>
        <dbReference type="PROSITE" id="PS01124"/>
    </source>
</evidence>
<dbReference type="Pfam" id="PF12833">
    <property type="entry name" value="HTH_18"/>
    <property type="match status" value="1"/>
</dbReference>
<name>A0ABQ5W1Y4_9HYPH</name>
<keyword evidence="1" id="KW-0805">Transcription regulation</keyword>
<keyword evidence="2" id="KW-0238">DNA-binding</keyword>
<dbReference type="PROSITE" id="PS00041">
    <property type="entry name" value="HTH_ARAC_FAMILY_1"/>
    <property type="match status" value="1"/>
</dbReference>
<dbReference type="Proteomes" id="UP001156691">
    <property type="component" value="Unassembled WGS sequence"/>
</dbReference>
<dbReference type="PRINTS" id="PR00032">
    <property type="entry name" value="HTHARAC"/>
</dbReference>
<dbReference type="Pfam" id="PF07883">
    <property type="entry name" value="Cupin_2"/>
    <property type="match status" value="1"/>
</dbReference>
<keyword evidence="3" id="KW-0804">Transcription</keyword>
<dbReference type="SUPFAM" id="SSF51215">
    <property type="entry name" value="Regulatory protein AraC"/>
    <property type="match status" value="1"/>
</dbReference>
<accession>A0ABQ5W1Y4</accession>
<comment type="caution">
    <text evidence="5">The sequence shown here is derived from an EMBL/GenBank/DDBJ whole genome shotgun (WGS) entry which is preliminary data.</text>
</comment>
<dbReference type="Gene3D" id="2.60.120.10">
    <property type="entry name" value="Jelly Rolls"/>
    <property type="match status" value="1"/>
</dbReference>
<evidence type="ECO:0000256" key="2">
    <source>
        <dbReference type="ARBA" id="ARBA00023125"/>
    </source>
</evidence>
<evidence type="ECO:0000313" key="5">
    <source>
        <dbReference type="EMBL" id="GLQ53680.1"/>
    </source>
</evidence>
<dbReference type="InterPro" id="IPR014710">
    <property type="entry name" value="RmlC-like_jellyroll"/>
</dbReference>
<keyword evidence="6" id="KW-1185">Reference proteome</keyword>
<evidence type="ECO:0000313" key="6">
    <source>
        <dbReference type="Proteomes" id="UP001156691"/>
    </source>
</evidence>
<dbReference type="EMBL" id="BSNS01000005">
    <property type="protein sequence ID" value="GLQ53680.1"/>
    <property type="molecule type" value="Genomic_DNA"/>
</dbReference>
<dbReference type="SUPFAM" id="SSF46689">
    <property type="entry name" value="Homeodomain-like"/>
    <property type="match status" value="2"/>
</dbReference>
<feature type="domain" description="HTH araC/xylS-type" evidence="4">
    <location>
        <begin position="248"/>
        <end position="346"/>
    </location>
</feature>
<dbReference type="InterPro" id="IPR020449">
    <property type="entry name" value="Tscrpt_reg_AraC-type_HTH"/>
</dbReference>
<dbReference type="InterPro" id="IPR013096">
    <property type="entry name" value="Cupin_2"/>
</dbReference>
<organism evidence="5 6">
    <name type="scientific">Devosia nitrariae</name>
    <dbReference type="NCBI Taxonomy" id="2071872"/>
    <lineage>
        <taxon>Bacteria</taxon>
        <taxon>Pseudomonadati</taxon>
        <taxon>Pseudomonadota</taxon>
        <taxon>Alphaproteobacteria</taxon>
        <taxon>Hyphomicrobiales</taxon>
        <taxon>Devosiaceae</taxon>
        <taxon>Devosia</taxon>
    </lineage>
</organism>
<protein>
    <recommendedName>
        <fullName evidence="4">HTH araC/xylS-type domain-containing protein</fullName>
    </recommendedName>
</protein>
<dbReference type="PANTHER" id="PTHR43280:SF2">
    <property type="entry name" value="HTH-TYPE TRANSCRIPTIONAL REGULATOR EXSA"/>
    <property type="match status" value="1"/>
</dbReference>